<dbReference type="EMBL" id="BMAW01070657">
    <property type="protein sequence ID" value="GFT74401.1"/>
    <property type="molecule type" value="Genomic_DNA"/>
</dbReference>
<gene>
    <name evidence="1" type="ORF">NPIL_283051</name>
</gene>
<organism evidence="1 2">
    <name type="scientific">Nephila pilipes</name>
    <name type="common">Giant wood spider</name>
    <name type="synonym">Nephila maculata</name>
    <dbReference type="NCBI Taxonomy" id="299642"/>
    <lineage>
        <taxon>Eukaryota</taxon>
        <taxon>Metazoa</taxon>
        <taxon>Ecdysozoa</taxon>
        <taxon>Arthropoda</taxon>
        <taxon>Chelicerata</taxon>
        <taxon>Arachnida</taxon>
        <taxon>Araneae</taxon>
        <taxon>Araneomorphae</taxon>
        <taxon>Entelegynae</taxon>
        <taxon>Araneoidea</taxon>
        <taxon>Nephilidae</taxon>
        <taxon>Nephila</taxon>
    </lineage>
</organism>
<dbReference type="Proteomes" id="UP000887013">
    <property type="component" value="Unassembled WGS sequence"/>
</dbReference>
<name>A0A8X6TZJ3_NEPPI</name>
<protein>
    <submittedName>
        <fullName evidence="1">Uncharacterized protein</fullName>
    </submittedName>
</protein>
<dbReference type="AlphaFoldDB" id="A0A8X6TZJ3"/>
<comment type="caution">
    <text evidence="1">The sequence shown here is derived from an EMBL/GenBank/DDBJ whole genome shotgun (WGS) entry which is preliminary data.</text>
</comment>
<evidence type="ECO:0000313" key="2">
    <source>
        <dbReference type="Proteomes" id="UP000887013"/>
    </source>
</evidence>
<sequence>MDAARVAWREDVKTEVTDLDSFGVRVSASRILLGHISLLLSRISPRFEKGEYVQVIWITVTNLTIVLMKNTVIFNCYRFDDLFV</sequence>
<evidence type="ECO:0000313" key="1">
    <source>
        <dbReference type="EMBL" id="GFT74401.1"/>
    </source>
</evidence>
<keyword evidence="2" id="KW-1185">Reference proteome</keyword>
<proteinExistence type="predicted"/>
<reference evidence="1" key="1">
    <citation type="submission" date="2020-08" db="EMBL/GenBank/DDBJ databases">
        <title>Multicomponent nature underlies the extraordinary mechanical properties of spider dragline silk.</title>
        <authorList>
            <person name="Kono N."/>
            <person name="Nakamura H."/>
            <person name="Mori M."/>
            <person name="Yoshida Y."/>
            <person name="Ohtoshi R."/>
            <person name="Malay A.D."/>
            <person name="Moran D.A.P."/>
            <person name="Tomita M."/>
            <person name="Numata K."/>
            <person name="Arakawa K."/>
        </authorList>
    </citation>
    <scope>NUCLEOTIDE SEQUENCE</scope>
</reference>
<accession>A0A8X6TZJ3</accession>